<dbReference type="EMBL" id="AP024849">
    <property type="protein sequence ID" value="BCZ48150.1"/>
    <property type="molecule type" value="Genomic_DNA"/>
</dbReference>
<gene>
    <name evidence="4" type="ORF">psyc5s11_42170</name>
</gene>
<protein>
    <submittedName>
        <fullName evidence="4">NAD(P)H dehydrogenase</fullName>
    </submittedName>
</protein>
<dbReference type="InterPro" id="IPR003680">
    <property type="entry name" value="Flavodoxin_fold"/>
</dbReference>
<accession>A0ABM7T852</accession>
<dbReference type="InterPro" id="IPR029039">
    <property type="entry name" value="Flavoprotein-like_sf"/>
</dbReference>
<organism evidence="4 5">
    <name type="scientific">Clostridium gelidum</name>
    <dbReference type="NCBI Taxonomy" id="704125"/>
    <lineage>
        <taxon>Bacteria</taxon>
        <taxon>Bacillati</taxon>
        <taxon>Bacillota</taxon>
        <taxon>Clostridia</taxon>
        <taxon>Eubacteriales</taxon>
        <taxon>Clostridiaceae</taxon>
        <taxon>Clostridium</taxon>
    </lineage>
</organism>
<comment type="similarity">
    <text evidence="1">Belongs to the NAD(P)H dehydrogenase (quinone) family.</text>
</comment>
<dbReference type="SUPFAM" id="SSF52218">
    <property type="entry name" value="Flavoproteins"/>
    <property type="match status" value="1"/>
</dbReference>
<name>A0ABM7T852_9CLOT</name>
<dbReference type="RefSeq" id="WP_224034435.1">
    <property type="nucleotide sequence ID" value="NZ_AP024849.1"/>
</dbReference>
<evidence type="ECO:0000259" key="3">
    <source>
        <dbReference type="Pfam" id="PF02525"/>
    </source>
</evidence>
<dbReference type="PANTHER" id="PTHR10204">
    <property type="entry name" value="NAD P H OXIDOREDUCTASE-RELATED"/>
    <property type="match status" value="1"/>
</dbReference>
<keyword evidence="2" id="KW-0560">Oxidoreductase</keyword>
<dbReference type="Proteomes" id="UP000824633">
    <property type="component" value="Chromosome"/>
</dbReference>
<dbReference type="InterPro" id="IPR051545">
    <property type="entry name" value="NAD(P)H_dehydrogenase_qn"/>
</dbReference>
<reference evidence="5" key="1">
    <citation type="submission" date="2021-07" db="EMBL/GenBank/DDBJ databases">
        <title>Complete genome sequencing of a Clostridium isolate.</title>
        <authorList>
            <person name="Ueki A."/>
            <person name="Tonouchi A."/>
        </authorList>
    </citation>
    <scope>NUCLEOTIDE SEQUENCE [LARGE SCALE GENOMIC DNA]</scope>
    <source>
        <strain evidence="5">C5S11</strain>
    </source>
</reference>
<evidence type="ECO:0000256" key="1">
    <source>
        <dbReference type="ARBA" id="ARBA00006252"/>
    </source>
</evidence>
<dbReference type="Gene3D" id="3.40.50.360">
    <property type="match status" value="1"/>
</dbReference>
<keyword evidence="5" id="KW-1185">Reference proteome</keyword>
<evidence type="ECO:0000313" key="4">
    <source>
        <dbReference type="EMBL" id="BCZ48150.1"/>
    </source>
</evidence>
<sequence length="191" mass="22421">MSKTLVIYCHPYEKSFNHAIFQRVVKHLEDKKQEVEIIDLYKDKFDPCYSKEELALFKHGKTLDPLVEKYQKSIKNAEKVIMIAPVWWNDVPAILKGFIDKVMKMDFAYEVTKTGVKGRLTNVQETVVITTSTSPTWYLRWFIGNPIGKIFVNRTLKQVGFQKRKWIHFGGLTNSQPSQREKFLQDIIHKI</sequence>
<evidence type="ECO:0000313" key="5">
    <source>
        <dbReference type="Proteomes" id="UP000824633"/>
    </source>
</evidence>
<dbReference type="Pfam" id="PF02525">
    <property type="entry name" value="Flavodoxin_2"/>
    <property type="match status" value="1"/>
</dbReference>
<proteinExistence type="inferred from homology"/>
<evidence type="ECO:0000256" key="2">
    <source>
        <dbReference type="ARBA" id="ARBA00023002"/>
    </source>
</evidence>
<dbReference type="PANTHER" id="PTHR10204:SF34">
    <property type="entry name" value="NAD(P)H DEHYDROGENASE [QUINONE] 1 ISOFORM 1"/>
    <property type="match status" value="1"/>
</dbReference>
<feature type="domain" description="Flavodoxin-like fold" evidence="3">
    <location>
        <begin position="2"/>
        <end position="185"/>
    </location>
</feature>